<proteinExistence type="predicted"/>
<protein>
    <submittedName>
        <fullName evidence="2">Uncharacterized protein</fullName>
    </submittedName>
</protein>
<evidence type="ECO:0000313" key="2">
    <source>
        <dbReference type="EMBL" id="KAG8450074.1"/>
    </source>
</evidence>
<comment type="caution">
    <text evidence="2">The sequence shown here is derived from an EMBL/GenBank/DDBJ whole genome shotgun (WGS) entry which is preliminary data.</text>
</comment>
<feature type="region of interest" description="Disordered" evidence="1">
    <location>
        <begin position="46"/>
        <end position="111"/>
    </location>
</feature>
<evidence type="ECO:0000256" key="1">
    <source>
        <dbReference type="SAM" id="MobiDB-lite"/>
    </source>
</evidence>
<gene>
    <name evidence="2" type="ORF">GDO86_002626</name>
</gene>
<keyword evidence="3" id="KW-1185">Reference proteome</keyword>
<dbReference type="OrthoDB" id="3214149at2759"/>
<organism evidence="2 3">
    <name type="scientific">Hymenochirus boettgeri</name>
    <name type="common">Congo dwarf clawed frog</name>
    <dbReference type="NCBI Taxonomy" id="247094"/>
    <lineage>
        <taxon>Eukaryota</taxon>
        <taxon>Metazoa</taxon>
        <taxon>Chordata</taxon>
        <taxon>Craniata</taxon>
        <taxon>Vertebrata</taxon>
        <taxon>Euteleostomi</taxon>
        <taxon>Amphibia</taxon>
        <taxon>Batrachia</taxon>
        <taxon>Anura</taxon>
        <taxon>Pipoidea</taxon>
        <taxon>Pipidae</taxon>
        <taxon>Pipinae</taxon>
        <taxon>Hymenochirus</taxon>
    </lineage>
</organism>
<dbReference type="EMBL" id="JAACNH010000002">
    <property type="protein sequence ID" value="KAG8450074.1"/>
    <property type="molecule type" value="Genomic_DNA"/>
</dbReference>
<accession>A0A8T2K2S3</accession>
<reference evidence="2" key="1">
    <citation type="thesis" date="2020" institute="ProQuest LLC" country="789 East Eisenhower Parkway, Ann Arbor, MI, USA">
        <title>Comparative Genomics and Chromosome Evolution.</title>
        <authorList>
            <person name="Mudd A.B."/>
        </authorList>
    </citation>
    <scope>NUCLEOTIDE SEQUENCE</scope>
    <source>
        <strain evidence="2">Female2</strain>
        <tissue evidence="2">Blood</tissue>
    </source>
</reference>
<sequence>MHSLDEPLDLKLSISKLRAAREKRERGGNARKRSVHHELMIQDDGTTVITPICSSPPPGFHLRDGDSPPFSSPPIVDLSLSPPSGMDSPSRSSLSPERVTRVDTPLDNPSIRCGGDSIPSPFQFFLPLGSGLQLPHSMFMSPPKEKRLSLEYTEQKQLVCQWAKTLTSDLVVQSPVRAPAGAGGPRQ</sequence>
<name>A0A8T2K2S3_9PIPI</name>
<evidence type="ECO:0000313" key="3">
    <source>
        <dbReference type="Proteomes" id="UP000812440"/>
    </source>
</evidence>
<dbReference type="Proteomes" id="UP000812440">
    <property type="component" value="Chromosome 2"/>
</dbReference>
<dbReference type="AlphaFoldDB" id="A0A8T2K2S3"/>